<sequence length="147" mass="16302">MDNFLDTIYEWVENTESNIDNALQTMVLLIGNSVVTLSPVDTGRFKGNWQLTIGEMAGNSLVRYDPQGTAVLNEMARTVTQFTAGQIAYIQNHVLYGNDLEHGLYNGPTQKVTEEGYSRQAPEGMVQITASKFQKIVADAVRLSKEV</sequence>
<name>A0A1S5R1L0_9CAUD</name>
<dbReference type="OrthoDB" id="16937at10239"/>
<dbReference type="Proteomes" id="UP000223738">
    <property type="component" value="Segment"/>
</dbReference>
<organism evidence="1 2">
    <name type="scientific">Pseudomonas phage phiPMW</name>
    <dbReference type="NCBI Taxonomy" id="1815582"/>
    <lineage>
        <taxon>Viruses</taxon>
        <taxon>Duplodnaviria</taxon>
        <taxon>Heunggongvirae</taxon>
        <taxon>Uroviricota</taxon>
        <taxon>Caudoviricetes</taxon>
        <taxon>Plaisancevirus</taxon>
        <taxon>Plaisancevirus PMW</taxon>
    </lineage>
</organism>
<gene>
    <name evidence="1" type="ORF">PMW_133</name>
</gene>
<dbReference type="EMBL" id="KU862660">
    <property type="protein sequence ID" value="ANA49258.1"/>
    <property type="molecule type" value="Genomic_DNA"/>
</dbReference>
<evidence type="ECO:0000313" key="2">
    <source>
        <dbReference type="Proteomes" id="UP000223738"/>
    </source>
</evidence>
<keyword evidence="2" id="KW-1185">Reference proteome</keyword>
<evidence type="ECO:0008006" key="3">
    <source>
        <dbReference type="Google" id="ProtNLM"/>
    </source>
</evidence>
<proteinExistence type="predicted"/>
<evidence type="ECO:0000313" key="1">
    <source>
        <dbReference type="EMBL" id="ANA49258.1"/>
    </source>
</evidence>
<accession>A0A1S5R1L0</accession>
<reference evidence="1 2" key="1">
    <citation type="submission" date="2016-03" db="EMBL/GenBank/DDBJ databases">
        <title>Characterization of pf16 and phiPMW: Two novel phages infecting Pseudomonas putida PpG1.</title>
        <authorList>
            <person name="Magill D.J."/>
            <person name="Krylov V.N."/>
            <person name="Allen C.C.R."/>
            <person name="McGrath J.W."/>
            <person name="Quinn J.P."/>
            <person name="Kulakov L.A."/>
        </authorList>
    </citation>
    <scope>NUCLEOTIDE SEQUENCE [LARGE SCALE GENOMIC DNA]</scope>
</reference>
<protein>
    <recommendedName>
        <fullName evidence="3">Neck protein</fullName>
    </recommendedName>
</protein>